<evidence type="ECO:0000313" key="1">
    <source>
        <dbReference type="EMBL" id="MBW0521715.1"/>
    </source>
</evidence>
<name>A0A9Q3EF61_9BASI</name>
<evidence type="ECO:0000313" key="2">
    <source>
        <dbReference type="Proteomes" id="UP000765509"/>
    </source>
</evidence>
<gene>
    <name evidence="1" type="ORF">O181_061430</name>
</gene>
<sequence>MHPFDAPFSRPLPNYRTDAGVRANNDWPRLFMAPAHCQAATRFHMHPPTGHMQAAFTCLADLYRQSSDRLFAWSGGHLDC</sequence>
<comment type="caution">
    <text evidence="1">The sequence shown here is derived from an EMBL/GenBank/DDBJ whole genome shotgun (WGS) entry which is preliminary data.</text>
</comment>
<dbReference type="AlphaFoldDB" id="A0A9Q3EF61"/>
<dbReference type="Proteomes" id="UP000765509">
    <property type="component" value="Unassembled WGS sequence"/>
</dbReference>
<reference evidence="1" key="1">
    <citation type="submission" date="2021-03" db="EMBL/GenBank/DDBJ databases">
        <title>Draft genome sequence of rust myrtle Austropuccinia psidii MF-1, a brazilian biotype.</title>
        <authorList>
            <person name="Quecine M.C."/>
            <person name="Pachon D.M.R."/>
            <person name="Bonatelli M.L."/>
            <person name="Correr F.H."/>
            <person name="Franceschini L.M."/>
            <person name="Leite T.F."/>
            <person name="Margarido G.R.A."/>
            <person name="Almeida C.A."/>
            <person name="Ferrarezi J.A."/>
            <person name="Labate C.A."/>
        </authorList>
    </citation>
    <scope>NUCLEOTIDE SEQUENCE</scope>
    <source>
        <strain evidence="1">MF-1</strain>
    </source>
</reference>
<protein>
    <submittedName>
        <fullName evidence="1">Uncharacterized protein</fullName>
    </submittedName>
</protein>
<organism evidence="1 2">
    <name type="scientific">Austropuccinia psidii MF-1</name>
    <dbReference type="NCBI Taxonomy" id="1389203"/>
    <lineage>
        <taxon>Eukaryota</taxon>
        <taxon>Fungi</taxon>
        <taxon>Dikarya</taxon>
        <taxon>Basidiomycota</taxon>
        <taxon>Pucciniomycotina</taxon>
        <taxon>Pucciniomycetes</taxon>
        <taxon>Pucciniales</taxon>
        <taxon>Sphaerophragmiaceae</taxon>
        <taxon>Austropuccinia</taxon>
    </lineage>
</organism>
<keyword evidence="2" id="KW-1185">Reference proteome</keyword>
<proteinExistence type="predicted"/>
<accession>A0A9Q3EF61</accession>
<dbReference type="EMBL" id="AVOT02029036">
    <property type="protein sequence ID" value="MBW0521715.1"/>
    <property type="molecule type" value="Genomic_DNA"/>
</dbReference>